<gene>
    <name evidence="1" type="ORF">J2Z37_003578</name>
</gene>
<keyword evidence="2" id="KW-1185">Reference proteome</keyword>
<accession>A0ABS4GUM2</accession>
<evidence type="ECO:0000313" key="1">
    <source>
        <dbReference type="EMBL" id="MBP1933565.1"/>
    </source>
</evidence>
<dbReference type="EMBL" id="JAGGKT010000012">
    <property type="protein sequence ID" value="MBP1933565.1"/>
    <property type="molecule type" value="Genomic_DNA"/>
</dbReference>
<proteinExistence type="predicted"/>
<comment type="caution">
    <text evidence="1">The sequence shown here is derived from an EMBL/GenBank/DDBJ whole genome shotgun (WGS) entry which is preliminary data.</text>
</comment>
<sequence length="98" mass="11512">MMKELSLRIAAPVIYQRMIQTFEKYHIHPYDTQGTAIPKEDGLHIILRFAPDFSRKAETTFSMKQASQPDQEVTHFFEKTAEQCKSELITNYFKMIKP</sequence>
<name>A0ABS4GUM2_9BACL</name>
<reference evidence="1 2" key="1">
    <citation type="submission" date="2021-03" db="EMBL/GenBank/DDBJ databases">
        <title>Genomic Encyclopedia of Type Strains, Phase IV (KMG-IV): sequencing the most valuable type-strain genomes for metagenomic binning, comparative biology and taxonomic classification.</title>
        <authorList>
            <person name="Goeker M."/>
        </authorList>
    </citation>
    <scope>NUCLEOTIDE SEQUENCE [LARGE SCALE GENOMIC DNA]</scope>
    <source>
        <strain evidence="1 2">DSM 24738</strain>
    </source>
</reference>
<organism evidence="1 2">
    <name type="scientific">Ammoniphilus resinae</name>
    <dbReference type="NCBI Taxonomy" id="861532"/>
    <lineage>
        <taxon>Bacteria</taxon>
        <taxon>Bacillati</taxon>
        <taxon>Bacillota</taxon>
        <taxon>Bacilli</taxon>
        <taxon>Bacillales</taxon>
        <taxon>Paenibacillaceae</taxon>
        <taxon>Aneurinibacillus group</taxon>
        <taxon>Ammoniphilus</taxon>
    </lineage>
</organism>
<evidence type="ECO:0000313" key="2">
    <source>
        <dbReference type="Proteomes" id="UP001519343"/>
    </source>
</evidence>
<dbReference type="Proteomes" id="UP001519343">
    <property type="component" value="Unassembled WGS sequence"/>
</dbReference>
<protein>
    <recommendedName>
        <fullName evidence="3">DUF2218 domain-containing protein</fullName>
    </recommendedName>
</protein>
<evidence type="ECO:0008006" key="3">
    <source>
        <dbReference type="Google" id="ProtNLM"/>
    </source>
</evidence>